<protein>
    <submittedName>
        <fullName evidence="5">GntR family transcriptional regulator</fullName>
    </submittedName>
</protein>
<dbReference type="SMART" id="SM00345">
    <property type="entry name" value="HTH_GNTR"/>
    <property type="match status" value="1"/>
</dbReference>
<dbReference type="InterPro" id="IPR036390">
    <property type="entry name" value="WH_DNA-bd_sf"/>
</dbReference>
<evidence type="ECO:0000259" key="4">
    <source>
        <dbReference type="PROSITE" id="PS50949"/>
    </source>
</evidence>
<feature type="domain" description="HTH gntR-type" evidence="4">
    <location>
        <begin position="12"/>
        <end position="79"/>
    </location>
</feature>
<dbReference type="InterPro" id="IPR011711">
    <property type="entry name" value="GntR_C"/>
</dbReference>
<dbReference type="InterPro" id="IPR036388">
    <property type="entry name" value="WH-like_DNA-bd_sf"/>
</dbReference>
<dbReference type="SUPFAM" id="SSF48008">
    <property type="entry name" value="GntR ligand-binding domain-like"/>
    <property type="match status" value="1"/>
</dbReference>
<dbReference type="EMBL" id="DWWV01000098">
    <property type="protein sequence ID" value="HJC10695.1"/>
    <property type="molecule type" value="Genomic_DNA"/>
</dbReference>
<dbReference type="PROSITE" id="PS50949">
    <property type="entry name" value="HTH_GNTR"/>
    <property type="match status" value="1"/>
</dbReference>
<reference evidence="5" key="1">
    <citation type="journal article" date="2021" name="PeerJ">
        <title>Extensive microbial diversity within the chicken gut microbiome revealed by metagenomics and culture.</title>
        <authorList>
            <person name="Gilroy R."/>
            <person name="Ravi A."/>
            <person name="Getino M."/>
            <person name="Pursley I."/>
            <person name="Horton D.L."/>
            <person name="Alikhan N.F."/>
            <person name="Baker D."/>
            <person name="Gharbi K."/>
            <person name="Hall N."/>
            <person name="Watson M."/>
            <person name="Adriaenssens E.M."/>
            <person name="Foster-Nyarko E."/>
            <person name="Jarju S."/>
            <person name="Secka A."/>
            <person name="Antonio M."/>
            <person name="Oren A."/>
            <person name="Chaudhuri R.R."/>
            <person name="La Ragione R."/>
            <person name="Hildebrand F."/>
            <person name="Pallen M.J."/>
        </authorList>
    </citation>
    <scope>NUCLEOTIDE SEQUENCE</scope>
    <source>
        <strain evidence="5">ChiSxjej6B18-287</strain>
    </source>
</reference>
<evidence type="ECO:0000313" key="6">
    <source>
        <dbReference type="Proteomes" id="UP000823893"/>
    </source>
</evidence>
<keyword evidence="1" id="KW-0805">Transcription regulation</keyword>
<dbReference type="Pfam" id="PF00392">
    <property type="entry name" value="GntR"/>
    <property type="match status" value="1"/>
</dbReference>
<gene>
    <name evidence="5" type="ORF">H9935_07735</name>
</gene>
<keyword evidence="2" id="KW-0238">DNA-binding</keyword>
<evidence type="ECO:0000313" key="5">
    <source>
        <dbReference type="EMBL" id="HJC10695.1"/>
    </source>
</evidence>
<dbReference type="InterPro" id="IPR000524">
    <property type="entry name" value="Tscrpt_reg_HTH_GntR"/>
</dbReference>
<keyword evidence="3" id="KW-0804">Transcription</keyword>
<evidence type="ECO:0000256" key="2">
    <source>
        <dbReference type="ARBA" id="ARBA00023125"/>
    </source>
</evidence>
<dbReference type="SUPFAM" id="SSF46785">
    <property type="entry name" value="Winged helix' DNA-binding domain"/>
    <property type="match status" value="1"/>
</dbReference>
<organism evidence="5 6">
    <name type="scientific">Candidatus Blautia merdigallinarum</name>
    <dbReference type="NCBI Taxonomy" id="2838495"/>
    <lineage>
        <taxon>Bacteria</taxon>
        <taxon>Bacillati</taxon>
        <taxon>Bacillota</taxon>
        <taxon>Clostridia</taxon>
        <taxon>Lachnospirales</taxon>
        <taxon>Lachnospiraceae</taxon>
        <taxon>Blautia</taxon>
    </lineage>
</organism>
<dbReference type="Gene3D" id="1.10.10.10">
    <property type="entry name" value="Winged helix-like DNA-binding domain superfamily/Winged helix DNA-binding domain"/>
    <property type="match status" value="1"/>
</dbReference>
<dbReference type="PANTHER" id="PTHR43537:SF6">
    <property type="entry name" value="HTH-TYPE TRANSCRIPTIONAL REPRESSOR RSPR"/>
    <property type="match status" value="1"/>
</dbReference>
<evidence type="ECO:0000256" key="1">
    <source>
        <dbReference type="ARBA" id="ARBA00023015"/>
    </source>
</evidence>
<accession>A0A9D2SL03</accession>
<dbReference type="PANTHER" id="PTHR43537">
    <property type="entry name" value="TRANSCRIPTIONAL REGULATOR, GNTR FAMILY"/>
    <property type="match status" value="1"/>
</dbReference>
<comment type="caution">
    <text evidence="5">The sequence shown here is derived from an EMBL/GenBank/DDBJ whole genome shotgun (WGS) entry which is preliminary data.</text>
</comment>
<evidence type="ECO:0000256" key="3">
    <source>
        <dbReference type="ARBA" id="ARBA00023163"/>
    </source>
</evidence>
<dbReference type="InterPro" id="IPR008920">
    <property type="entry name" value="TF_FadR/GntR_C"/>
</dbReference>
<dbReference type="GO" id="GO:0003700">
    <property type="term" value="F:DNA-binding transcription factor activity"/>
    <property type="evidence" value="ECO:0007669"/>
    <property type="project" value="InterPro"/>
</dbReference>
<dbReference type="AlphaFoldDB" id="A0A9D2SL03"/>
<dbReference type="Pfam" id="PF07729">
    <property type="entry name" value="FCD"/>
    <property type="match status" value="1"/>
</dbReference>
<name>A0A9D2SL03_9FIRM</name>
<sequence>MEIKISGKKEHENNREYVYRVLRDNIMTLKLLPGATVNEGELAELFHISRTPVHEAVLILKEESLIDVYPQSGSRISYIQIDILKEGYFMRSVLEPEILRMLGGSLSSGRLEPLRENLGQQKKALEEKGEERIDLFFKLDDEFHHRIYELAGKKNTWYAVKKVSTHYDRVRYLDAIMNHRELEKIYEEHRKIFDILLLGLTPDFELRVFYDRHLGSYREGFQEILERYQGYFESKE</sequence>
<dbReference type="GO" id="GO:0003677">
    <property type="term" value="F:DNA binding"/>
    <property type="evidence" value="ECO:0007669"/>
    <property type="project" value="UniProtKB-KW"/>
</dbReference>
<dbReference type="Gene3D" id="1.20.120.530">
    <property type="entry name" value="GntR ligand-binding domain-like"/>
    <property type="match status" value="1"/>
</dbReference>
<proteinExistence type="predicted"/>
<dbReference type="SMART" id="SM00895">
    <property type="entry name" value="FCD"/>
    <property type="match status" value="1"/>
</dbReference>
<dbReference type="Proteomes" id="UP000823893">
    <property type="component" value="Unassembled WGS sequence"/>
</dbReference>
<reference evidence="5" key="2">
    <citation type="submission" date="2021-04" db="EMBL/GenBank/DDBJ databases">
        <authorList>
            <person name="Gilroy R."/>
        </authorList>
    </citation>
    <scope>NUCLEOTIDE SEQUENCE</scope>
    <source>
        <strain evidence="5">ChiSxjej6B18-287</strain>
    </source>
</reference>